<dbReference type="SUPFAM" id="SSF53335">
    <property type="entry name" value="S-adenosyl-L-methionine-dependent methyltransferases"/>
    <property type="match status" value="1"/>
</dbReference>
<dbReference type="InterPro" id="IPR012901">
    <property type="entry name" value="CARME"/>
</dbReference>
<dbReference type="OrthoDB" id="978at2759"/>
<dbReference type="PANTHER" id="PTHR12303:SF13">
    <property type="match status" value="1"/>
</dbReference>
<keyword evidence="1" id="KW-0812">Transmembrane</keyword>
<feature type="transmembrane region" description="Helical" evidence="1">
    <location>
        <begin position="12"/>
        <end position="31"/>
    </location>
</feature>
<dbReference type="EMBL" id="KZ084153">
    <property type="protein sequence ID" value="OSC97313.1"/>
    <property type="molecule type" value="Genomic_DNA"/>
</dbReference>
<protein>
    <submittedName>
        <fullName evidence="2">N2227-domain-containing protein</fullName>
    </submittedName>
</protein>
<sequence length="407" mass="46025">MSGLQYLVGSDYLLACLIPLVLLVLSIQVLGTPRDLLDIIFGDAQKGVPGYFSVQRAAASYAQYAPLSKRELAAMRVSYKRLPWAHKRIGYDLGYTKKLARLEESIHTNASVTEAIASLAREQFPEHFLNPSLLSADVSGDLSRVRESLKHFVRDWSEEGREERQRIFGPILEVLKAVAPADRERMRVLVPGSGLGRLAWEVSQLGFRTTANELSFFMNLAFRFLLSDKHTQRLNQHVLQPYASWFSHQRSSDALFRPVSFPDALPRLSDRLTIAEADFLSLRPPHDADAPEDPPGYDFIVTLFFIDTSLNAIETLEHIHTLLRPGGKWINLGPLLWTGGGQAAVELSLEEVLKLADMVGFTIMGENGEHVPDRERRRTVECEYTADKTAMMRWLYQAEFWVARKAR</sequence>
<evidence type="ECO:0000313" key="3">
    <source>
        <dbReference type="Proteomes" id="UP000193067"/>
    </source>
</evidence>
<keyword evidence="1" id="KW-1133">Transmembrane helix</keyword>
<dbReference type="InterPro" id="IPR029063">
    <property type="entry name" value="SAM-dependent_MTases_sf"/>
</dbReference>
<reference evidence="2 3" key="1">
    <citation type="journal article" date="2015" name="Biotechnol. Biofuels">
        <title>Enhanced degradation of softwood versus hardwood by the white-rot fungus Pycnoporus coccineus.</title>
        <authorList>
            <person name="Couturier M."/>
            <person name="Navarro D."/>
            <person name="Chevret D."/>
            <person name="Henrissat B."/>
            <person name="Piumi F."/>
            <person name="Ruiz-Duenas F.J."/>
            <person name="Martinez A.T."/>
            <person name="Grigoriev I.V."/>
            <person name="Riley R."/>
            <person name="Lipzen A."/>
            <person name="Berrin J.G."/>
            <person name="Master E.R."/>
            <person name="Rosso M.N."/>
        </authorList>
    </citation>
    <scope>NUCLEOTIDE SEQUENCE [LARGE SCALE GENOMIC DNA]</scope>
    <source>
        <strain evidence="2 3">BRFM310</strain>
    </source>
</reference>
<dbReference type="PANTHER" id="PTHR12303">
    <property type="entry name" value="CARNOSINE N-METHYLTRANSFERASE"/>
    <property type="match status" value="1"/>
</dbReference>
<dbReference type="Pfam" id="PF07942">
    <property type="entry name" value="CARME"/>
    <property type="match status" value="1"/>
</dbReference>
<dbReference type="Gene3D" id="3.40.50.150">
    <property type="entry name" value="Vaccinia Virus protein VP39"/>
    <property type="match status" value="1"/>
</dbReference>
<evidence type="ECO:0000313" key="2">
    <source>
        <dbReference type="EMBL" id="OSC97313.1"/>
    </source>
</evidence>
<proteinExistence type="predicted"/>
<keyword evidence="1" id="KW-0472">Membrane</keyword>
<organism evidence="2 3">
    <name type="scientific">Trametes coccinea (strain BRFM310)</name>
    <name type="common">Pycnoporus coccineus</name>
    <dbReference type="NCBI Taxonomy" id="1353009"/>
    <lineage>
        <taxon>Eukaryota</taxon>
        <taxon>Fungi</taxon>
        <taxon>Dikarya</taxon>
        <taxon>Basidiomycota</taxon>
        <taxon>Agaricomycotina</taxon>
        <taxon>Agaricomycetes</taxon>
        <taxon>Polyporales</taxon>
        <taxon>Polyporaceae</taxon>
        <taxon>Trametes</taxon>
    </lineage>
</organism>
<keyword evidence="3" id="KW-1185">Reference proteome</keyword>
<dbReference type="GO" id="GO:0008757">
    <property type="term" value="F:S-adenosylmethionine-dependent methyltransferase activity"/>
    <property type="evidence" value="ECO:0007669"/>
    <property type="project" value="InterPro"/>
</dbReference>
<dbReference type="Proteomes" id="UP000193067">
    <property type="component" value="Unassembled WGS sequence"/>
</dbReference>
<gene>
    <name evidence="2" type="ORF">PYCCODRAFT_1448067</name>
</gene>
<dbReference type="SMART" id="SM01296">
    <property type="entry name" value="N2227"/>
    <property type="match status" value="1"/>
</dbReference>
<dbReference type="STRING" id="1353009.A0A1Y2I9E4"/>
<dbReference type="AlphaFoldDB" id="A0A1Y2I9E4"/>
<evidence type="ECO:0000256" key="1">
    <source>
        <dbReference type="SAM" id="Phobius"/>
    </source>
</evidence>
<name>A0A1Y2I9E4_TRAC3</name>
<accession>A0A1Y2I9E4</accession>